<dbReference type="GO" id="GO:0046872">
    <property type="term" value="F:metal ion binding"/>
    <property type="evidence" value="ECO:0007669"/>
    <property type="project" value="UniProtKB-KW"/>
</dbReference>
<evidence type="ECO:0000256" key="1">
    <source>
        <dbReference type="ARBA" id="ARBA00022723"/>
    </source>
</evidence>
<feature type="domain" description="Phorbol-ester/DAG-type" evidence="3">
    <location>
        <begin position="25"/>
        <end position="64"/>
    </location>
</feature>
<dbReference type="EMBL" id="GL453904">
    <property type="protein sequence ID" value="EFN75256.1"/>
    <property type="molecule type" value="Genomic_DNA"/>
</dbReference>
<dbReference type="InterPro" id="IPR046349">
    <property type="entry name" value="C1-like_sf"/>
</dbReference>
<reference evidence="4 5" key="1">
    <citation type="journal article" date="2010" name="Science">
        <title>Genomic comparison of the ants Camponotus floridanus and Harpegnathos saltator.</title>
        <authorList>
            <person name="Bonasio R."/>
            <person name="Zhang G."/>
            <person name="Ye C."/>
            <person name="Mutti N.S."/>
            <person name="Fang X."/>
            <person name="Qin N."/>
            <person name="Donahue G."/>
            <person name="Yang P."/>
            <person name="Li Q."/>
            <person name="Li C."/>
            <person name="Zhang P."/>
            <person name="Huang Z."/>
            <person name="Berger S.L."/>
            <person name="Reinberg D."/>
            <person name="Wang J."/>
            <person name="Liebig J."/>
        </authorList>
    </citation>
    <scope>NUCLEOTIDE SEQUENCE [LARGE SCALE GENOMIC DNA]</scope>
    <source>
        <strain evidence="4 5">R22 G/1</strain>
    </source>
</reference>
<sequence length="72" mass="8371">MAEKTIIPITRLCIVLFQSDFEPQCHVFRTKQLRKPRPCHLCHQAVIKQASCCRVCKYICHKTCEDKGHFPG</sequence>
<dbReference type="PROSITE" id="PS50081">
    <property type="entry name" value="ZF_DAG_PE_2"/>
    <property type="match status" value="1"/>
</dbReference>
<keyword evidence="5" id="KW-1185">Reference proteome</keyword>
<dbReference type="Gene3D" id="3.30.60.20">
    <property type="match status" value="1"/>
</dbReference>
<proteinExistence type="predicted"/>
<dbReference type="InterPro" id="IPR002219">
    <property type="entry name" value="PKC_DAG/PE"/>
</dbReference>
<keyword evidence="1" id="KW-0479">Metal-binding</keyword>
<dbReference type="InParanoid" id="E2C9V8"/>
<dbReference type="AlphaFoldDB" id="E2C9V8"/>
<protein>
    <recommendedName>
        <fullName evidence="3">Phorbol-ester/DAG-type domain-containing protein</fullName>
    </recommendedName>
</protein>
<accession>E2C9V8</accession>
<dbReference type="OrthoDB" id="6273691at2759"/>
<dbReference type="SUPFAM" id="SSF57889">
    <property type="entry name" value="Cysteine-rich domain"/>
    <property type="match status" value="1"/>
</dbReference>
<evidence type="ECO:0000256" key="2">
    <source>
        <dbReference type="ARBA" id="ARBA00022833"/>
    </source>
</evidence>
<evidence type="ECO:0000313" key="4">
    <source>
        <dbReference type="EMBL" id="EFN75256.1"/>
    </source>
</evidence>
<dbReference type="Proteomes" id="UP000008237">
    <property type="component" value="Unassembled WGS sequence"/>
</dbReference>
<gene>
    <name evidence="4" type="ORF">EAI_12408</name>
</gene>
<name>E2C9V8_HARSA</name>
<organism evidence="5">
    <name type="scientific">Harpegnathos saltator</name>
    <name type="common">Jerdon's jumping ant</name>
    <dbReference type="NCBI Taxonomy" id="610380"/>
    <lineage>
        <taxon>Eukaryota</taxon>
        <taxon>Metazoa</taxon>
        <taxon>Ecdysozoa</taxon>
        <taxon>Arthropoda</taxon>
        <taxon>Hexapoda</taxon>
        <taxon>Insecta</taxon>
        <taxon>Pterygota</taxon>
        <taxon>Neoptera</taxon>
        <taxon>Endopterygota</taxon>
        <taxon>Hymenoptera</taxon>
        <taxon>Apocrita</taxon>
        <taxon>Aculeata</taxon>
        <taxon>Formicoidea</taxon>
        <taxon>Formicidae</taxon>
        <taxon>Ponerinae</taxon>
        <taxon>Ponerini</taxon>
        <taxon>Harpegnathos</taxon>
    </lineage>
</organism>
<keyword evidence="2" id="KW-0862">Zinc</keyword>
<evidence type="ECO:0000259" key="3">
    <source>
        <dbReference type="PROSITE" id="PS50081"/>
    </source>
</evidence>
<evidence type="ECO:0000313" key="5">
    <source>
        <dbReference type="Proteomes" id="UP000008237"/>
    </source>
</evidence>